<dbReference type="PROSITE" id="PS50192">
    <property type="entry name" value="T_SNARE"/>
    <property type="match status" value="1"/>
</dbReference>
<dbReference type="SUPFAM" id="SSF58038">
    <property type="entry name" value="SNARE fusion complex"/>
    <property type="match status" value="1"/>
</dbReference>
<dbReference type="Gene3D" id="1.20.5.110">
    <property type="match status" value="1"/>
</dbReference>
<feature type="transmembrane region" description="Helical" evidence="7">
    <location>
        <begin position="299"/>
        <end position="320"/>
    </location>
</feature>
<reference evidence="9 10" key="1">
    <citation type="journal article" date="2018" name="Microb. Genom.">
        <title>Expanding an expanded genome: long-read sequencing of Trypanosoma cruzi.</title>
        <authorList>
            <person name="Berna L."/>
            <person name="Rodriguez M."/>
            <person name="Chiribao M.L."/>
            <person name="Parodi-Talice A."/>
            <person name="Pita S."/>
            <person name="Rijo G."/>
            <person name="Alvarez-Valin F."/>
            <person name="Robello C."/>
        </authorList>
    </citation>
    <scope>NUCLEOTIDE SEQUENCE [LARGE SCALE GENOMIC DNA]</scope>
    <source>
        <strain evidence="9 10">Dm28c</strain>
    </source>
</reference>
<protein>
    <recommendedName>
        <fullName evidence="8">t-SNARE coiled-coil homology domain-containing protein</fullName>
    </recommendedName>
</protein>
<accession>A0A2V2UKW2</accession>
<evidence type="ECO:0000313" key="9">
    <source>
        <dbReference type="EMBL" id="PWU84700.1"/>
    </source>
</evidence>
<dbReference type="VEuPathDB" id="TriTrypDB:C3747_2g482"/>
<gene>
    <name evidence="9" type="ORF">C4B63_207g8</name>
</gene>
<feature type="domain" description="T-SNARE coiled-coil homology" evidence="8">
    <location>
        <begin position="228"/>
        <end position="290"/>
    </location>
</feature>
<sequence length="323" mass="37190">MAEYLPSSDGLMRSTLRETIKRIRRIRSRAGREDEKEEESTGDPLRDLSLAFIRCVTRTKEAIKSRNEGLKQHGQDRIAIEESYAIRKDIRTMETLVEEIKKIVDATETALAQENKKTKPSRRKVTLLEKQLNERRAQYNECLSTLELVRDLDQRRSSVDEKGLDIGEEMQFGRKAQLRQQLLMLRRTQTCEGGHVDPNEGIELHDNTVGGGRLEEHEDTKETMKIIAAKDAKIDEGLDRLKAGVGRLHNLAIEIGAQIDMQNRMLDKTEQHMSTQVERLRNVNRRIGKFMREKKPLNTFMNVCCCVLIISLVGFFLVQFNVV</sequence>
<dbReference type="SMART" id="SM00397">
    <property type="entry name" value="t_SNARE"/>
    <property type="match status" value="1"/>
</dbReference>
<evidence type="ECO:0000256" key="6">
    <source>
        <dbReference type="SAM" id="MobiDB-lite"/>
    </source>
</evidence>
<dbReference type="EMBL" id="PRFA01000207">
    <property type="protein sequence ID" value="PWU84700.1"/>
    <property type="molecule type" value="Genomic_DNA"/>
</dbReference>
<dbReference type="Proteomes" id="UP000246121">
    <property type="component" value="Unassembled WGS sequence"/>
</dbReference>
<dbReference type="AlphaFoldDB" id="A0A2V2UKW2"/>
<proteinExistence type="predicted"/>
<keyword evidence="2" id="KW-0813">Transport</keyword>
<dbReference type="VEuPathDB" id="TriTrypDB:C4B63_207g8"/>
<evidence type="ECO:0000256" key="2">
    <source>
        <dbReference type="ARBA" id="ARBA00022448"/>
    </source>
</evidence>
<evidence type="ECO:0000256" key="4">
    <source>
        <dbReference type="ARBA" id="ARBA00022989"/>
    </source>
</evidence>
<dbReference type="VEuPathDB" id="TriTrypDB:ECC02_001013"/>
<evidence type="ECO:0000256" key="3">
    <source>
        <dbReference type="ARBA" id="ARBA00022692"/>
    </source>
</evidence>
<dbReference type="VEuPathDB" id="TriTrypDB:TcCLB.511287.100"/>
<dbReference type="GO" id="GO:0016020">
    <property type="term" value="C:membrane"/>
    <property type="evidence" value="ECO:0007669"/>
    <property type="project" value="UniProtKB-SubCell"/>
</dbReference>
<evidence type="ECO:0000259" key="8">
    <source>
        <dbReference type="PROSITE" id="PS50192"/>
    </source>
</evidence>
<name>A0A2V2UKW2_TRYCR</name>
<evidence type="ECO:0000313" key="10">
    <source>
        <dbReference type="Proteomes" id="UP000246121"/>
    </source>
</evidence>
<dbReference type="CDD" id="cd15841">
    <property type="entry name" value="SNARE_Qc"/>
    <property type="match status" value="1"/>
</dbReference>
<dbReference type="GO" id="GO:0012505">
    <property type="term" value="C:endomembrane system"/>
    <property type="evidence" value="ECO:0007669"/>
    <property type="project" value="UniProtKB-ARBA"/>
</dbReference>
<evidence type="ECO:0000256" key="5">
    <source>
        <dbReference type="ARBA" id="ARBA00023136"/>
    </source>
</evidence>
<comment type="subcellular location">
    <subcellularLocation>
        <location evidence="1">Membrane</location>
        <topology evidence="1">Single-pass membrane protein</topology>
    </subcellularLocation>
</comment>
<dbReference type="VEuPathDB" id="TriTrypDB:TCDM_00494"/>
<dbReference type="VEuPathDB" id="TriTrypDB:TcCL_NonESM05421"/>
<dbReference type="GO" id="GO:0005737">
    <property type="term" value="C:cytoplasm"/>
    <property type="evidence" value="ECO:0007669"/>
    <property type="project" value="UniProtKB-ARBA"/>
</dbReference>
<dbReference type="VEuPathDB" id="TriTrypDB:TCSYLVIO_006083"/>
<keyword evidence="3 7" id="KW-0812">Transmembrane</keyword>
<feature type="region of interest" description="Disordered" evidence="6">
    <location>
        <begin position="194"/>
        <end position="213"/>
    </location>
</feature>
<dbReference type="VEuPathDB" id="TriTrypDB:TcCLB.503833.60"/>
<evidence type="ECO:0000256" key="7">
    <source>
        <dbReference type="SAM" id="Phobius"/>
    </source>
</evidence>
<keyword evidence="4 7" id="KW-1133">Transmembrane helix</keyword>
<feature type="compositionally biased region" description="Basic and acidic residues" evidence="6">
    <location>
        <begin position="194"/>
        <end position="206"/>
    </location>
</feature>
<dbReference type="VEuPathDB" id="TriTrypDB:BCY84_18616"/>
<dbReference type="PANTHER" id="PTHR12791">
    <property type="entry name" value="GOLGI SNARE BET1-RELATED"/>
    <property type="match status" value="1"/>
</dbReference>
<dbReference type="InterPro" id="IPR000727">
    <property type="entry name" value="T_SNARE_dom"/>
</dbReference>
<evidence type="ECO:0000256" key="1">
    <source>
        <dbReference type="ARBA" id="ARBA00004167"/>
    </source>
</evidence>
<keyword evidence="5 7" id="KW-0472">Membrane</keyword>
<comment type="caution">
    <text evidence="9">The sequence shown here is derived from an EMBL/GenBank/DDBJ whole genome shotgun (WGS) entry which is preliminary data.</text>
</comment>
<dbReference type="VEuPathDB" id="TriTrypDB:TcBrA4_0085530"/>
<organism evidence="9 10">
    <name type="scientific">Trypanosoma cruzi</name>
    <dbReference type="NCBI Taxonomy" id="5693"/>
    <lineage>
        <taxon>Eukaryota</taxon>
        <taxon>Discoba</taxon>
        <taxon>Euglenozoa</taxon>
        <taxon>Kinetoplastea</taxon>
        <taxon>Metakinetoplastina</taxon>
        <taxon>Trypanosomatida</taxon>
        <taxon>Trypanosomatidae</taxon>
        <taxon>Trypanosoma</taxon>
        <taxon>Schizotrypanum</taxon>
    </lineage>
</organism>
<dbReference type="OrthoDB" id="19261at2759"/>
<dbReference type="VEuPathDB" id="TriTrypDB:Tc_MARK_4792"/>
<dbReference type="VEuPathDB" id="TriTrypDB:TcG_01089"/>